<sequence>MSQPPQGSGWGNQNGWDQNPFAGGSQQGGQGQGGQPSGQQPNYGQGQGQPPYGSQGAQPGPGGTQAYPTQQQPSQGYPSQGGQGPLGGPGGAAPQGPTAKTGMSAGLKKGLIIGTAAVVLVGGGVGAFIAADPLGFRSADTAVAKMVPDDATAYVHLDMAPSPAQQAELIRFALKFPSFRENPSVREGGDLREAYFDSWMDEHPGCSNVTFDADIKPWLGDNFAAFWRPAETDPTLIVSAKDKEEAEAAVSKLNACGAVTANSTAYRDGHLIVSPAAGGAERTSGDALTASLADKAEFKEDFAKLGATGLASVWSSGQGVEDLIAQSGAAPSTPTGNNTLRSLAGTIRFSGGNPEAVVVTKSTEPLPVAAITNVGDLPGDTSLAIGIGGGKSMVGPIVDNLDAAGMDPETFAASTGLQLPGDLETLLGDDFILSADRLDEQSLSDPSRAPIGLSIKTDASKLKVLVDRFGNSGLPLVQRDSNGISYLAMNPDYASKLQNPGSRLKDSPGFQAAVAEPGKAQMVAYWDMTAYADLLSAEADPEDRADLAVLQSVGLSSFNDGGDYTRVVARMTAR</sequence>
<feature type="region of interest" description="Disordered" evidence="1">
    <location>
        <begin position="1"/>
        <end position="101"/>
    </location>
</feature>
<evidence type="ECO:0000256" key="2">
    <source>
        <dbReference type="SAM" id="Phobius"/>
    </source>
</evidence>
<feature type="compositionally biased region" description="Low complexity" evidence="1">
    <location>
        <begin position="37"/>
        <end position="78"/>
    </location>
</feature>
<accession>A0ABZ3FTC3</accession>
<feature type="compositionally biased region" description="Gly residues" evidence="1">
    <location>
        <begin position="79"/>
        <end position="93"/>
    </location>
</feature>
<keyword evidence="4" id="KW-1185">Reference proteome</keyword>
<reference evidence="3 4" key="1">
    <citation type="submission" date="2024-04" db="EMBL/GenBank/DDBJ databases">
        <title>Isolation of an actinomycete strain from pig manure.</title>
        <authorList>
            <person name="Gong T."/>
            <person name="Yu Z."/>
            <person name="An M."/>
            <person name="Wei C."/>
            <person name="Yang W."/>
            <person name="Liu L."/>
        </authorList>
    </citation>
    <scope>NUCLEOTIDE SEQUENCE [LARGE SCALE GENOMIC DNA]</scope>
    <source>
        <strain evidence="3 4">ZF39</strain>
    </source>
</reference>
<keyword evidence="2" id="KW-1133">Transmembrane helix</keyword>
<keyword evidence="2" id="KW-0812">Transmembrane</keyword>
<dbReference type="InterPro" id="IPR021787">
    <property type="entry name" value="DUF3352"/>
</dbReference>
<feature type="compositionally biased region" description="Gly residues" evidence="1">
    <location>
        <begin position="25"/>
        <end position="36"/>
    </location>
</feature>
<protein>
    <submittedName>
        <fullName evidence="3">DUF3352 domain-containing protein</fullName>
    </submittedName>
</protein>
<dbReference type="Pfam" id="PF11832">
    <property type="entry name" value="DUF3352"/>
    <property type="match status" value="1"/>
</dbReference>
<organism evidence="3 4">
    <name type="scientific">Ammonicoccus fulvus</name>
    <dbReference type="NCBI Taxonomy" id="3138240"/>
    <lineage>
        <taxon>Bacteria</taxon>
        <taxon>Bacillati</taxon>
        <taxon>Actinomycetota</taxon>
        <taxon>Actinomycetes</taxon>
        <taxon>Propionibacteriales</taxon>
        <taxon>Propionibacteriaceae</taxon>
        <taxon>Ammonicoccus</taxon>
    </lineage>
</organism>
<name>A0ABZ3FTC3_9ACTN</name>
<evidence type="ECO:0000313" key="3">
    <source>
        <dbReference type="EMBL" id="XAN09337.1"/>
    </source>
</evidence>
<dbReference type="EMBL" id="CP154795">
    <property type="protein sequence ID" value="XAN09337.1"/>
    <property type="molecule type" value="Genomic_DNA"/>
</dbReference>
<gene>
    <name evidence="3" type="ORF">AADG42_19100</name>
</gene>
<evidence type="ECO:0000256" key="1">
    <source>
        <dbReference type="SAM" id="MobiDB-lite"/>
    </source>
</evidence>
<evidence type="ECO:0000313" key="4">
    <source>
        <dbReference type="Proteomes" id="UP001442841"/>
    </source>
</evidence>
<dbReference type="RefSeq" id="WP_425310790.1">
    <property type="nucleotide sequence ID" value="NZ_CP154795.1"/>
</dbReference>
<feature type="compositionally biased region" description="Polar residues" evidence="1">
    <location>
        <begin position="1"/>
        <end position="17"/>
    </location>
</feature>
<dbReference type="Proteomes" id="UP001442841">
    <property type="component" value="Chromosome"/>
</dbReference>
<feature type="transmembrane region" description="Helical" evidence="2">
    <location>
        <begin position="110"/>
        <end position="131"/>
    </location>
</feature>
<proteinExistence type="predicted"/>
<keyword evidence="2" id="KW-0472">Membrane</keyword>